<protein>
    <submittedName>
        <fullName evidence="8">Cytochrome c oxidase subunit 6A</fullName>
    </submittedName>
</protein>
<keyword evidence="2" id="KW-0999">Mitochondrion inner membrane</keyword>
<evidence type="ECO:0000313" key="8">
    <source>
        <dbReference type="EMBL" id="KAK0544891.1"/>
    </source>
</evidence>
<dbReference type="Pfam" id="PF02046">
    <property type="entry name" value="COX6A"/>
    <property type="match status" value="1"/>
</dbReference>
<dbReference type="SUPFAM" id="SSF81411">
    <property type="entry name" value="Mitochondrial cytochrome c oxidase subunit VIa"/>
    <property type="match status" value="1"/>
</dbReference>
<feature type="transmembrane region" description="Helical" evidence="7">
    <location>
        <begin position="75"/>
        <end position="94"/>
    </location>
</feature>
<dbReference type="Gene3D" id="4.10.95.10">
    <property type="entry name" value="Cytochrome c oxidase, subunit VIa"/>
    <property type="match status" value="1"/>
</dbReference>
<proteinExistence type="inferred from homology"/>
<evidence type="ECO:0000256" key="7">
    <source>
        <dbReference type="SAM" id="Phobius"/>
    </source>
</evidence>
<accession>A0AAN6GMH8</accession>
<sequence length="149" mass="16643">MSLARSAFNLTARSAARIGAVAPASSSRAVVARQSPVQLLQTRSVASAPNGTEFIHERKHIADHAAKSADLWRKISMFVCIPGAIVIGVYIYGIEAEHLHHRDHEIHENGGELPERVFYEYNNVRKRSFPWGQQSLFFNAKANYPAEEM</sequence>
<dbReference type="PANTHER" id="PTHR11504:SF0">
    <property type="entry name" value="CYTOCHROME C OXIDASE SUBUNIT"/>
    <property type="match status" value="1"/>
</dbReference>
<keyword evidence="5 7" id="KW-0472">Membrane</keyword>
<dbReference type="GO" id="GO:0006123">
    <property type="term" value="P:mitochondrial electron transport, cytochrome c to oxygen"/>
    <property type="evidence" value="ECO:0007669"/>
    <property type="project" value="TreeGrafter"/>
</dbReference>
<keyword evidence="3" id="KW-0809">Transit peptide</keyword>
<evidence type="ECO:0000256" key="2">
    <source>
        <dbReference type="ARBA" id="ARBA00022792"/>
    </source>
</evidence>
<evidence type="ECO:0000256" key="1">
    <source>
        <dbReference type="ARBA" id="ARBA00004273"/>
    </source>
</evidence>
<reference evidence="8" key="1">
    <citation type="journal article" date="2023" name="PhytoFront">
        <title>Draft Genome Resources of Seven Strains of Tilletia horrida, Causal Agent of Kernel Smut of Rice.</title>
        <authorList>
            <person name="Khanal S."/>
            <person name="Antony Babu S."/>
            <person name="Zhou X.G."/>
        </authorList>
    </citation>
    <scope>NUCLEOTIDE SEQUENCE</scope>
    <source>
        <strain evidence="8">TX6</strain>
    </source>
</reference>
<evidence type="ECO:0000256" key="5">
    <source>
        <dbReference type="ARBA" id="ARBA00023136"/>
    </source>
</evidence>
<evidence type="ECO:0000256" key="3">
    <source>
        <dbReference type="ARBA" id="ARBA00022946"/>
    </source>
</evidence>
<evidence type="ECO:0000313" key="9">
    <source>
        <dbReference type="Proteomes" id="UP001176517"/>
    </source>
</evidence>
<keyword evidence="7" id="KW-1133">Transmembrane helix</keyword>
<dbReference type="GO" id="GO:0030234">
    <property type="term" value="F:enzyme regulator activity"/>
    <property type="evidence" value="ECO:0007669"/>
    <property type="project" value="TreeGrafter"/>
</dbReference>
<keyword evidence="4" id="KW-0496">Mitochondrion</keyword>
<dbReference type="AlphaFoldDB" id="A0AAN6GMH8"/>
<evidence type="ECO:0000256" key="4">
    <source>
        <dbReference type="ARBA" id="ARBA00023128"/>
    </source>
</evidence>
<dbReference type="EMBL" id="JAPDMZ010000257">
    <property type="protein sequence ID" value="KAK0544891.1"/>
    <property type="molecule type" value="Genomic_DNA"/>
</dbReference>
<dbReference type="GO" id="GO:0005743">
    <property type="term" value="C:mitochondrial inner membrane"/>
    <property type="evidence" value="ECO:0007669"/>
    <property type="project" value="UniProtKB-SubCell"/>
</dbReference>
<comment type="caution">
    <text evidence="8">The sequence shown here is derived from an EMBL/GenBank/DDBJ whole genome shotgun (WGS) entry which is preliminary data.</text>
</comment>
<name>A0AAN6GMH8_9BASI</name>
<keyword evidence="9" id="KW-1185">Reference proteome</keyword>
<dbReference type="Proteomes" id="UP001176517">
    <property type="component" value="Unassembled WGS sequence"/>
</dbReference>
<keyword evidence="7" id="KW-0812">Transmembrane</keyword>
<comment type="subcellular location">
    <subcellularLocation>
        <location evidence="1">Mitochondrion inner membrane</location>
    </subcellularLocation>
</comment>
<dbReference type="PANTHER" id="PTHR11504">
    <property type="entry name" value="CYTOCHROME C OXIDASE POLYPEPTIDE VIA"/>
    <property type="match status" value="1"/>
</dbReference>
<gene>
    <name evidence="8" type="primary">COX6A</name>
    <name evidence="8" type="ORF">OC846_005892</name>
</gene>
<comment type="similarity">
    <text evidence="6">Belongs to the cytochrome c oxidase subunit 6A family.</text>
</comment>
<evidence type="ECO:0000256" key="6">
    <source>
        <dbReference type="RuleBase" id="RU004396"/>
    </source>
</evidence>
<organism evidence="8 9">
    <name type="scientific">Tilletia horrida</name>
    <dbReference type="NCBI Taxonomy" id="155126"/>
    <lineage>
        <taxon>Eukaryota</taxon>
        <taxon>Fungi</taxon>
        <taxon>Dikarya</taxon>
        <taxon>Basidiomycota</taxon>
        <taxon>Ustilaginomycotina</taxon>
        <taxon>Exobasidiomycetes</taxon>
        <taxon>Tilletiales</taxon>
        <taxon>Tilletiaceae</taxon>
        <taxon>Tilletia</taxon>
    </lineage>
</organism>
<dbReference type="InterPro" id="IPR036418">
    <property type="entry name" value="Cyt_c_oxidase_su6a_sf"/>
</dbReference>
<dbReference type="InterPro" id="IPR001349">
    <property type="entry name" value="Cyt_c_oxidase_su6a"/>
</dbReference>